<dbReference type="SUPFAM" id="SSF81660">
    <property type="entry name" value="Metal cation-transporting ATPase, ATP-binding domain N"/>
    <property type="match status" value="1"/>
</dbReference>
<dbReference type="GO" id="GO:0016020">
    <property type="term" value="C:membrane"/>
    <property type="evidence" value="ECO:0007669"/>
    <property type="project" value="UniProtKB-SubCell"/>
</dbReference>
<protein>
    <recommendedName>
        <fullName evidence="2">P-type Ca(2+) transporter</fullName>
        <ecNumber evidence="2">7.2.2.10</ecNumber>
    </recommendedName>
</protein>
<dbReference type="Pfam" id="PF13246">
    <property type="entry name" value="Cation_ATPase"/>
    <property type="match status" value="1"/>
</dbReference>
<keyword evidence="12" id="KW-0406">Ion transport</keyword>
<dbReference type="FunFam" id="1.20.1110.10:FF:000037">
    <property type="entry name" value="Calcium-transporting ATPase, putative"/>
    <property type="match status" value="1"/>
</dbReference>
<evidence type="ECO:0000256" key="7">
    <source>
        <dbReference type="ARBA" id="ARBA00022837"/>
    </source>
</evidence>
<dbReference type="FunFam" id="3.40.50.1000:FF:000083">
    <property type="entry name" value="Sodium/potassium-transporting ATPase subunit alpha"/>
    <property type="match status" value="1"/>
</dbReference>
<evidence type="ECO:0000259" key="19">
    <source>
        <dbReference type="Pfam" id="PF00689"/>
    </source>
</evidence>
<feature type="domain" description="Cation-transporting P-type ATPase C-terminal" evidence="19">
    <location>
        <begin position="744"/>
        <end position="960"/>
    </location>
</feature>
<evidence type="ECO:0000256" key="2">
    <source>
        <dbReference type="ARBA" id="ARBA00012790"/>
    </source>
</evidence>
<dbReference type="GO" id="GO:0016887">
    <property type="term" value="F:ATP hydrolysis activity"/>
    <property type="evidence" value="ECO:0007669"/>
    <property type="project" value="InterPro"/>
</dbReference>
<evidence type="ECO:0000256" key="5">
    <source>
        <dbReference type="ARBA" id="ARBA00022692"/>
    </source>
</evidence>
<evidence type="ECO:0000256" key="1">
    <source>
        <dbReference type="ARBA" id="ARBA00004141"/>
    </source>
</evidence>
<evidence type="ECO:0000256" key="15">
    <source>
        <dbReference type="SAM" id="MobiDB-lite"/>
    </source>
</evidence>
<keyword evidence="7" id="KW-0106">Calcium</keyword>
<feature type="region of interest" description="Disordered" evidence="15">
    <location>
        <begin position="343"/>
        <end position="377"/>
    </location>
</feature>
<dbReference type="SUPFAM" id="SSF81653">
    <property type="entry name" value="Calcium ATPase, transduction domain A"/>
    <property type="match status" value="1"/>
</dbReference>
<feature type="compositionally biased region" description="Acidic residues" evidence="15">
    <location>
        <begin position="348"/>
        <end position="364"/>
    </location>
</feature>
<dbReference type="NCBIfam" id="TIGR01494">
    <property type="entry name" value="ATPase_P-type"/>
    <property type="match status" value="2"/>
</dbReference>
<accession>A0A7J6PAI0</accession>
<feature type="signal peptide" evidence="17">
    <location>
        <begin position="1"/>
        <end position="24"/>
    </location>
</feature>
<dbReference type="Pfam" id="PF00122">
    <property type="entry name" value="E1-E2_ATPase"/>
    <property type="match status" value="1"/>
</dbReference>
<gene>
    <name evidence="20" type="ORF">FOZ60_011633</name>
</gene>
<name>A0A7J6PAI0_PEROL</name>
<dbReference type="Proteomes" id="UP000541610">
    <property type="component" value="Unassembled WGS sequence"/>
</dbReference>
<evidence type="ECO:0000313" key="20">
    <source>
        <dbReference type="EMBL" id="KAF4693173.1"/>
    </source>
</evidence>
<keyword evidence="6" id="KW-0547">Nucleotide-binding</keyword>
<feature type="domain" description="P-type ATPase A" evidence="18">
    <location>
        <begin position="38"/>
        <end position="156"/>
    </location>
</feature>
<evidence type="ECO:0000256" key="17">
    <source>
        <dbReference type="SAM" id="SignalP"/>
    </source>
</evidence>
<keyword evidence="5 16" id="KW-0812">Transmembrane</keyword>
<comment type="subcellular location">
    <subcellularLocation>
        <location evidence="1">Membrane</location>
        <topology evidence="1">Multi-pass membrane protein</topology>
    </subcellularLocation>
</comment>
<dbReference type="InterPro" id="IPR023298">
    <property type="entry name" value="ATPase_P-typ_TM_dom_sf"/>
</dbReference>
<keyword evidence="4" id="KW-0109">Calcium transport</keyword>
<evidence type="ECO:0000256" key="16">
    <source>
        <dbReference type="SAM" id="Phobius"/>
    </source>
</evidence>
<dbReference type="Pfam" id="PF00689">
    <property type="entry name" value="Cation_ATPase_C"/>
    <property type="match status" value="1"/>
</dbReference>
<evidence type="ECO:0000256" key="4">
    <source>
        <dbReference type="ARBA" id="ARBA00022568"/>
    </source>
</evidence>
<sequence>MLAYVEPLVILLILIANAIVGVWQETNAEAALEALKSLQPAHAHVLRNGSWVTLDSAALVPGDIVEVRVGDKVPADIRLCKLRTTTLRVEQSQLTGESVAVSKDVDAVPDDDEGSCEVQGKTNMLFSSTAVANGCGVGVVVGTGMNTEIGEIQKAVADAAEEDQQTPLQMRLEEFSELLAKIIFVICFVVWIINYKHFSSTLCTGLGSGAVSTTSRSRSPWLWLPFRKVFPLSSLHVWHSGRGEWLRGTALSGDCRPYRPWVARRLFAPIRQALSPLTRCAPVKFAVPSSSSSAGVLNTYNVDGVSYTPVGEIRPSLPPPTSNTTGLAEFAKCASMCNQSRLRYSNEPGDDEDVDDDTETDTENGDATKKPKIRRTGEPTEAAIRVLAEKIGCPDKALNRRCLQSEDRSAKDLQAFSHYWANLCSPVATLEFTRDRKSMSIIVKEKDRSENTLYVKGAPEVILDRCTTIMMPDGSVKPLDKKMKNTIFDDYVEKMAGEEALRTLGLAVRKQLDPRVAHFKGIDDDSKNGSLLKDPANFIKVEQELTFLGLVGLMDPPRPECRPAIDSCREAGISVVMITGDNKLTAEAIAKDLGIISPGKNAVSLTGREFDQLSDSDKTAVLRRCMDEQGGVFSRTEPRHKQVIVRILRTLGEVTAMTGDGVNDAPALKAADIGIAMGISGTEVAKEASDMVLTDDNFSTIVAAVEEGRSIYSNMKAFIRYLISSNIGEVASIFFTAALGIPESLTPVQLLWVNLVTDGPPATALGFNPPDLDVMKRPPRKSDDKLISGWVFFRYCVIGMYVGLATVGIFIYYFVLDEGAADGHTTVTLWQLMHWDQCHAWGDSFTANHLEGMIPGDACSYFTYGKAKASTFSLTVLVVIEMFNALNALSEDGSLLQLPPWCNPWLCLAVINSIGIHMVILYQPFLASIFGVVPLDIHDWALVLYFSFPVILIDEVMKTFGRIVVDRQIEAMHVHQAELRQEEEYAQKGNTGKME</sequence>
<reference evidence="20 21" key="1">
    <citation type="submission" date="2020-04" db="EMBL/GenBank/DDBJ databases">
        <title>Perkinsus olseni comparative genomics.</title>
        <authorList>
            <person name="Bogema D.R."/>
        </authorList>
    </citation>
    <scope>NUCLEOTIDE SEQUENCE [LARGE SCALE GENOMIC DNA]</scope>
    <source>
        <strain evidence="20">00978-12</strain>
    </source>
</reference>
<dbReference type="OrthoDB" id="3352408at2759"/>
<evidence type="ECO:0000256" key="12">
    <source>
        <dbReference type="ARBA" id="ARBA00023065"/>
    </source>
</evidence>
<proteinExistence type="inferred from homology"/>
<comment type="caution">
    <text evidence="20">The sequence shown here is derived from an EMBL/GenBank/DDBJ whole genome shotgun (WGS) entry which is preliminary data.</text>
</comment>
<keyword evidence="13 16" id="KW-0472">Membrane</keyword>
<feature type="transmembrane region" description="Helical" evidence="16">
    <location>
        <begin position="792"/>
        <end position="815"/>
    </location>
</feature>
<evidence type="ECO:0000259" key="18">
    <source>
        <dbReference type="Pfam" id="PF00122"/>
    </source>
</evidence>
<keyword evidence="9" id="KW-0460">Magnesium</keyword>
<organism evidence="20 21">
    <name type="scientific">Perkinsus olseni</name>
    <name type="common">Perkinsus atlanticus</name>
    <dbReference type="NCBI Taxonomy" id="32597"/>
    <lineage>
        <taxon>Eukaryota</taxon>
        <taxon>Sar</taxon>
        <taxon>Alveolata</taxon>
        <taxon>Perkinsozoa</taxon>
        <taxon>Perkinsea</taxon>
        <taxon>Perkinsida</taxon>
        <taxon>Perkinsidae</taxon>
        <taxon>Perkinsus</taxon>
    </lineage>
</organism>
<dbReference type="PRINTS" id="PR00119">
    <property type="entry name" value="CATATPASE"/>
</dbReference>
<dbReference type="SUPFAM" id="SSF81665">
    <property type="entry name" value="Calcium ATPase, transmembrane domain M"/>
    <property type="match status" value="1"/>
</dbReference>
<dbReference type="InterPro" id="IPR008250">
    <property type="entry name" value="ATPase_P-typ_transduc_dom_A_sf"/>
</dbReference>
<evidence type="ECO:0000256" key="6">
    <source>
        <dbReference type="ARBA" id="ARBA00022741"/>
    </source>
</evidence>
<dbReference type="AlphaFoldDB" id="A0A7J6PAI0"/>
<feature type="chain" id="PRO_5029620883" description="P-type Ca(2+) transporter" evidence="17">
    <location>
        <begin position="25"/>
        <end position="995"/>
    </location>
</feature>
<evidence type="ECO:0000256" key="9">
    <source>
        <dbReference type="ARBA" id="ARBA00022842"/>
    </source>
</evidence>
<dbReference type="Gene3D" id="3.40.1110.10">
    <property type="entry name" value="Calcium-transporting ATPase, cytoplasmic domain N"/>
    <property type="match status" value="1"/>
</dbReference>
<evidence type="ECO:0000256" key="10">
    <source>
        <dbReference type="ARBA" id="ARBA00022967"/>
    </source>
</evidence>
<evidence type="ECO:0000256" key="13">
    <source>
        <dbReference type="ARBA" id="ARBA00023136"/>
    </source>
</evidence>
<dbReference type="Gene3D" id="1.20.1110.10">
    <property type="entry name" value="Calcium-transporting ATPase, transmembrane domain"/>
    <property type="match status" value="1"/>
</dbReference>
<feature type="transmembrane region" description="Helical" evidence="16">
    <location>
        <begin position="178"/>
        <end position="195"/>
    </location>
</feature>
<evidence type="ECO:0000313" key="21">
    <source>
        <dbReference type="Proteomes" id="UP000541610"/>
    </source>
</evidence>
<dbReference type="FunFam" id="2.70.150.10:FF:000014">
    <property type="entry name" value="Calcium-transporting ATPase, putative"/>
    <property type="match status" value="1"/>
</dbReference>
<dbReference type="Gene3D" id="2.70.150.10">
    <property type="entry name" value="Calcium-transporting ATPase, cytoplasmic transduction domain A"/>
    <property type="match status" value="1"/>
</dbReference>
<dbReference type="GO" id="GO:0005524">
    <property type="term" value="F:ATP binding"/>
    <property type="evidence" value="ECO:0007669"/>
    <property type="project" value="UniProtKB-KW"/>
</dbReference>
<dbReference type="InterPro" id="IPR023299">
    <property type="entry name" value="ATPase_P-typ_cyto_dom_N"/>
</dbReference>
<keyword evidence="10" id="KW-1278">Translocase</keyword>
<evidence type="ECO:0000256" key="14">
    <source>
        <dbReference type="ARBA" id="ARBA00038148"/>
    </source>
</evidence>
<dbReference type="InterPro" id="IPR001757">
    <property type="entry name" value="P_typ_ATPase"/>
</dbReference>
<dbReference type="InterPro" id="IPR006068">
    <property type="entry name" value="ATPase_P-typ_cation-transptr_C"/>
</dbReference>
<dbReference type="PANTHER" id="PTHR42861">
    <property type="entry name" value="CALCIUM-TRANSPORTING ATPASE"/>
    <property type="match status" value="1"/>
</dbReference>
<keyword evidence="17" id="KW-0732">Signal</keyword>
<keyword evidence="8" id="KW-0067">ATP-binding</keyword>
<dbReference type="EMBL" id="JABANP010000049">
    <property type="protein sequence ID" value="KAF4693173.1"/>
    <property type="molecule type" value="Genomic_DNA"/>
</dbReference>
<dbReference type="SUPFAM" id="SSF56784">
    <property type="entry name" value="HAD-like"/>
    <property type="match status" value="1"/>
</dbReference>
<dbReference type="InterPro" id="IPR036412">
    <property type="entry name" value="HAD-like_sf"/>
</dbReference>
<evidence type="ECO:0000256" key="8">
    <source>
        <dbReference type="ARBA" id="ARBA00022840"/>
    </source>
</evidence>
<feature type="transmembrane region" description="Helical" evidence="16">
    <location>
        <begin position="905"/>
        <end position="925"/>
    </location>
</feature>
<evidence type="ECO:0000256" key="11">
    <source>
        <dbReference type="ARBA" id="ARBA00022989"/>
    </source>
</evidence>
<dbReference type="InterPro" id="IPR059000">
    <property type="entry name" value="ATPase_P-type_domA"/>
</dbReference>
<feature type="transmembrane region" description="Helical" evidence="16">
    <location>
        <begin position="937"/>
        <end position="953"/>
    </location>
</feature>
<keyword evidence="11 16" id="KW-1133">Transmembrane helix</keyword>
<keyword evidence="3" id="KW-0813">Transport</keyword>
<evidence type="ECO:0000256" key="3">
    <source>
        <dbReference type="ARBA" id="ARBA00022448"/>
    </source>
</evidence>
<dbReference type="GO" id="GO:0005388">
    <property type="term" value="F:P-type calcium transporter activity"/>
    <property type="evidence" value="ECO:0007669"/>
    <property type="project" value="UniProtKB-EC"/>
</dbReference>
<comment type="similarity">
    <text evidence="14">Belongs to the cation transport ATPase (P-type) (TC 3.A.3) family.</text>
</comment>
<dbReference type="PRINTS" id="PR00120">
    <property type="entry name" value="HATPASE"/>
</dbReference>
<dbReference type="EC" id="7.2.2.10" evidence="2"/>